<feature type="domain" description="DUF7514" evidence="2">
    <location>
        <begin position="109"/>
        <end position="284"/>
    </location>
</feature>
<dbReference type="Pfam" id="PF24355">
    <property type="entry name" value="DUF7514"/>
    <property type="match status" value="1"/>
</dbReference>
<feature type="region of interest" description="Disordered" evidence="1">
    <location>
        <begin position="1"/>
        <end position="96"/>
    </location>
</feature>
<feature type="region of interest" description="Disordered" evidence="1">
    <location>
        <begin position="413"/>
        <end position="450"/>
    </location>
</feature>
<dbReference type="EMBL" id="SRPW01002861">
    <property type="protein sequence ID" value="KAG5989968.1"/>
    <property type="molecule type" value="Genomic_DNA"/>
</dbReference>
<dbReference type="InterPro" id="IPR055936">
    <property type="entry name" value="DUF7514"/>
</dbReference>
<dbReference type="PANTHER" id="PTHR39611">
    <property type="entry name" value="HYDROXYPROLINE-RICH GLYCOPROTEIN DZ-HRGP-RELATED"/>
    <property type="match status" value="1"/>
</dbReference>
<keyword evidence="4" id="KW-1185">Reference proteome</keyword>
<comment type="caution">
    <text evidence="3">The sequence shown here is derived from an EMBL/GenBank/DDBJ whole genome shotgun (WGS) entry which is preliminary data.</text>
</comment>
<protein>
    <recommendedName>
        <fullName evidence="2">DUF7514 domain-containing protein</fullName>
    </recommendedName>
</protein>
<name>A0A9P7N5L0_9HYPO</name>
<evidence type="ECO:0000313" key="3">
    <source>
        <dbReference type="EMBL" id="KAG5989968.1"/>
    </source>
</evidence>
<feature type="compositionally biased region" description="Low complexity" evidence="1">
    <location>
        <begin position="58"/>
        <end position="80"/>
    </location>
</feature>
<evidence type="ECO:0000256" key="1">
    <source>
        <dbReference type="SAM" id="MobiDB-lite"/>
    </source>
</evidence>
<accession>A0A9P7N5L0</accession>
<feature type="compositionally biased region" description="Basic and acidic residues" evidence="1">
    <location>
        <begin position="81"/>
        <end position="95"/>
    </location>
</feature>
<feature type="region of interest" description="Disordered" evidence="1">
    <location>
        <begin position="333"/>
        <end position="370"/>
    </location>
</feature>
<evidence type="ECO:0000313" key="4">
    <source>
        <dbReference type="Proteomes" id="UP000748025"/>
    </source>
</evidence>
<dbReference type="PANTHER" id="PTHR39611:SF1">
    <property type="entry name" value="HYDROXYPROLINE-RICH GLYCOPROTEIN DZ-HRGP"/>
    <property type="match status" value="1"/>
</dbReference>
<evidence type="ECO:0000259" key="2">
    <source>
        <dbReference type="Pfam" id="PF24355"/>
    </source>
</evidence>
<dbReference type="AlphaFoldDB" id="A0A9P7N5L0"/>
<reference evidence="3" key="1">
    <citation type="journal article" date="2020" name="bioRxiv">
        <title>Whole genome comparisons of ergot fungi reveals the divergence and evolution of species within the genus Claviceps are the result of varying mechanisms driving genome evolution and host range expansion.</title>
        <authorList>
            <person name="Wyka S.A."/>
            <person name="Mondo S.J."/>
            <person name="Liu M."/>
            <person name="Dettman J."/>
            <person name="Nalam V."/>
            <person name="Broders K.D."/>
        </authorList>
    </citation>
    <scope>NUCLEOTIDE SEQUENCE</scope>
    <source>
        <strain evidence="3">CCC 602</strain>
    </source>
</reference>
<feature type="compositionally biased region" description="Low complexity" evidence="1">
    <location>
        <begin position="333"/>
        <end position="345"/>
    </location>
</feature>
<dbReference type="Proteomes" id="UP000748025">
    <property type="component" value="Unassembled WGS sequence"/>
</dbReference>
<sequence length="501" mass="55997">MPSHDDTLPCSRLQSPPPVKEHTRARTSRTSTTHTDSRPLVTRRRPKFQATVEEYDSDSSSAGSAPPASTKSAGAGVDSDSSSKEDRLRRGDTPARETPFLSIVDKQWGVLFTDEGEPTRRLGEVLRGVANYIIREYEPPSSLVIPPSKLSAFYRRYRLEKEPFPLDALFDFDSRHALRNLELLYQDLSCEYHLIPDSHHHRTRPSIPALTPRGLQTWLTLLIQASPSCESLRLSRLLLDVPLETDPSSSSPSSSSPSATPERLPAQLSRYLLPAHRNEKIYSAIVSALDAWYDRTRGITTTTTTKRVMPVSVSSPPSWSTILYDALGGGVSCSSSSSSSSTTSSVFSQHRKPKRLPQPQRPHPEKTHYQDMRPRAHETVVLPSGYSTAAVSTTTTNTRHPQLRQRSKCATLTFDDGPEETLPPRTRVSGGPGPRAGELRAQPAHDTGYDTDRRTHRVRVNGREGYSHHGDQRAESYRLFQGRVPFLTRDELLREKGNHRR</sequence>
<dbReference type="OrthoDB" id="5413703at2759"/>
<proteinExistence type="predicted"/>
<organism evidence="3 4">
    <name type="scientific">Claviceps pusilla</name>
    <dbReference type="NCBI Taxonomy" id="123648"/>
    <lineage>
        <taxon>Eukaryota</taxon>
        <taxon>Fungi</taxon>
        <taxon>Dikarya</taxon>
        <taxon>Ascomycota</taxon>
        <taxon>Pezizomycotina</taxon>
        <taxon>Sordariomycetes</taxon>
        <taxon>Hypocreomycetidae</taxon>
        <taxon>Hypocreales</taxon>
        <taxon>Clavicipitaceae</taxon>
        <taxon>Claviceps</taxon>
    </lineage>
</organism>
<gene>
    <name evidence="3" type="ORF">E4U43_004397</name>
</gene>